<evidence type="ECO:0000256" key="2">
    <source>
        <dbReference type="ARBA" id="ARBA00022679"/>
    </source>
</evidence>
<keyword evidence="3" id="KW-0028">Amino-acid biosynthesis</keyword>
<evidence type="ECO:0000256" key="4">
    <source>
        <dbReference type="SAM" id="MobiDB-lite"/>
    </source>
</evidence>
<dbReference type="PANTHER" id="PTHR21337:SF0">
    <property type="entry name" value="PHOSPHO-2-DEHYDRO-3-DEOXYHEPTONATE ALDOLASE"/>
    <property type="match status" value="1"/>
</dbReference>
<organism evidence="5 6">
    <name type="scientific">Streptomyces bangladeshensis</name>
    <dbReference type="NCBI Taxonomy" id="295352"/>
    <lineage>
        <taxon>Bacteria</taxon>
        <taxon>Bacillati</taxon>
        <taxon>Actinomycetota</taxon>
        <taxon>Actinomycetes</taxon>
        <taxon>Kitasatosporales</taxon>
        <taxon>Streptomycetaceae</taxon>
        <taxon>Streptomyces</taxon>
    </lineage>
</organism>
<keyword evidence="2 3" id="KW-0808">Transferase</keyword>
<evidence type="ECO:0000313" key="5">
    <source>
        <dbReference type="EMBL" id="GAA2200411.1"/>
    </source>
</evidence>
<dbReference type="EC" id="2.5.1.54" evidence="3"/>
<dbReference type="EMBL" id="BAAAOQ010000017">
    <property type="protein sequence ID" value="GAA2200411.1"/>
    <property type="molecule type" value="Genomic_DNA"/>
</dbReference>
<name>A0ABN3BU49_9ACTN</name>
<gene>
    <name evidence="5" type="ORF">GCM10009787_51190</name>
</gene>
<accession>A0ABN3BU49</accession>
<keyword evidence="6" id="KW-1185">Reference proteome</keyword>
<feature type="compositionally biased region" description="Pro residues" evidence="4">
    <location>
        <begin position="1"/>
        <end position="10"/>
    </location>
</feature>
<comment type="similarity">
    <text evidence="1 3">Belongs to the class-II DAHP synthase family.</text>
</comment>
<dbReference type="InterPro" id="IPR002480">
    <property type="entry name" value="DAHP_synth_2"/>
</dbReference>
<dbReference type="SUPFAM" id="SSF51569">
    <property type="entry name" value="Aldolase"/>
    <property type="match status" value="1"/>
</dbReference>
<keyword evidence="3" id="KW-0057">Aromatic amino acid biosynthesis</keyword>
<feature type="region of interest" description="Disordered" evidence="4">
    <location>
        <begin position="1"/>
        <end position="39"/>
    </location>
</feature>
<evidence type="ECO:0000256" key="3">
    <source>
        <dbReference type="RuleBase" id="RU363071"/>
    </source>
</evidence>
<comment type="catalytic activity">
    <reaction evidence="3">
        <text>D-erythrose 4-phosphate + phosphoenolpyruvate + H2O = 7-phospho-2-dehydro-3-deoxy-D-arabino-heptonate + phosphate</text>
        <dbReference type="Rhea" id="RHEA:14717"/>
        <dbReference type="ChEBI" id="CHEBI:15377"/>
        <dbReference type="ChEBI" id="CHEBI:16897"/>
        <dbReference type="ChEBI" id="CHEBI:43474"/>
        <dbReference type="ChEBI" id="CHEBI:58394"/>
        <dbReference type="ChEBI" id="CHEBI:58702"/>
        <dbReference type="EC" id="2.5.1.54"/>
    </reaction>
</comment>
<dbReference type="Proteomes" id="UP001501391">
    <property type="component" value="Unassembled WGS sequence"/>
</dbReference>
<evidence type="ECO:0000313" key="6">
    <source>
        <dbReference type="Proteomes" id="UP001501391"/>
    </source>
</evidence>
<protein>
    <recommendedName>
        <fullName evidence="3">Phospho-2-dehydro-3-deoxyheptonate aldolase</fullName>
        <ecNumber evidence="3">2.5.1.54</ecNumber>
    </recommendedName>
</protein>
<comment type="caution">
    <text evidence="5">The sequence shown here is derived from an EMBL/GenBank/DDBJ whole genome shotgun (WGS) entry which is preliminary data.</text>
</comment>
<dbReference type="RefSeq" id="WP_346163660.1">
    <property type="nucleotide sequence ID" value="NZ_BAAAOQ010000017.1"/>
</dbReference>
<sequence length="454" mass="48128">MHAPAAPAPEPSGTARADSRPGPRTPATVAAQRPGPDEPARVRGELALLPPLVAATECDRLRDRLAAVARGEAFLLHGGGCAETSAGPTADAVVGRLATLLQMAVTLSYGAGVPVIKAGRMSGRYAEPPSQPEETRDGATLPVDRGGAAGGTEPTVGARRPDAAGLLRAYTASAGVLNLIRSYVTGGPADLHEVHNWSRGFIESPAGRRYERLADEILRALRFIRASGAAPAELRTAEFFVSHEGLLPDFEEPLTRRDERTGAHHATSGHLLWIGERARALDGAHVTYAARIANPVAVELGPDTRPDEVLGYLDRLDPRREPGRLTFVVRAGADRVRDVLPPLVQRARAEGARVGWVCDPVHGDTLAGIGPGTRRFDDVLAEAHGFFDVHRALGTHAGGLHIELSRDDVTERPGGGSGTGEQHLPRRNEAARAPGLNRAQSLELAFAVAEMMRN</sequence>
<dbReference type="Pfam" id="PF01474">
    <property type="entry name" value="DAHP_synth_2"/>
    <property type="match status" value="1"/>
</dbReference>
<proteinExistence type="inferred from homology"/>
<dbReference type="PANTHER" id="PTHR21337">
    <property type="entry name" value="PHOSPHO-2-DEHYDRO-3-DEOXYHEPTONATE ALDOLASE 1, 2"/>
    <property type="match status" value="1"/>
</dbReference>
<evidence type="ECO:0000256" key="1">
    <source>
        <dbReference type="ARBA" id="ARBA00008911"/>
    </source>
</evidence>
<dbReference type="InterPro" id="IPR013785">
    <property type="entry name" value="Aldolase_TIM"/>
</dbReference>
<reference evidence="5 6" key="1">
    <citation type="journal article" date="2019" name="Int. J. Syst. Evol. Microbiol.">
        <title>The Global Catalogue of Microorganisms (GCM) 10K type strain sequencing project: providing services to taxonomists for standard genome sequencing and annotation.</title>
        <authorList>
            <consortium name="The Broad Institute Genomics Platform"/>
            <consortium name="The Broad Institute Genome Sequencing Center for Infectious Disease"/>
            <person name="Wu L."/>
            <person name="Ma J."/>
        </authorList>
    </citation>
    <scope>NUCLEOTIDE SEQUENCE [LARGE SCALE GENOMIC DNA]</scope>
    <source>
        <strain evidence="5 6">JCM 14924</strain>
    </source>
</reference>
<comment type="pathway">
    <text evidence="3">Metabolic intermediate biosynthesis; chorismate biosynthesis; chorismate from D-erythrose 4-phosphate and phosphoenolpyruvate: step 1/7.</text>
</comment>
<feature type="region of interest" description="Disordered" evidence="4">
    <location>
        <begin position="406"/>
        <end position="435"/>
    </location>
</feature>
<dbReference type="Gene3D" id="3.20.20.70">
    <property type="entry name" value="Aldolase class I"/>
    <property type="match status" value="1"/>
</dbReference>
<feature type="region of interest" description="Disordered" evidence="4">
    <location>
        <begin position="123"/>
        <end position="158"/>
    </location>
</feature>